<dbReference type="Proteomes" id="UP001233360">
    <property type="component" value="Unassembled WGS sequence"/>
</dbReference>
<evidence type="ECO:0000313" key="2">
    <source>
        <dbReference type="Proteomes" id="UP001233360"/>
    </source>
</evidence>
<dbReference type="EMBL" id="JAUTBK010000002">
    <property type="protein sequence ID" value="MDQ1209768.1"/>
    <property type="molecule type" value="Genomic_DNA"/>
</dbReference>
<name>A0ABU0UZS9_ACIBI</name>
<protein>
    <submittedName>
        <fullName evidence="1">Uncharacterized protein</fullName>
    </submittedName>
</protein>
<comment type="caution">
    <text evidence="1">The sequence shown here is derived from an EMBL/GenBank/DDBJ whole genome shotgun (WGS) entry which is preliminary data.</text>
</comment>
<sequence>MAIYRNFAQTSNMPIVLIEGDRNDQTGSQKAKFSWDELKDAFNGRAIRSKGLKTAGNETYEPPFRAAVMISQNTPIQASEAILSRTLHISVDTKGHSLEKKNIATRLTQMSLEDACTYMTYCLKHEKQILETYSNNLKQIEADFHAKGITHVRIALCHAQVSAMIDALAEHVFKREISATEIQNSKTMLENMARRRVDEIGLDHIFVQQFWDAYEYLNSIRTSHFHLNHYEPTDANIAINLNEIYKVAARNFQALPDVNEMRTLLRTSKRYKFIEANKPVRSSKYPADEVKKVSDYTEGNPLQSERIVKCWIFTNPNQVKQPGTKK</sequence>
<accession>A0ABU0UZS9</accession>
<evidence type="ECO:0000313" key="1">
    <source>
        <dbReference type="EMBL" id="MDQ1209768.1"/>
    </source>
</evidence>
<proteinExistence type="predicted"/>
<reference evidence="1 2" key="1">
    <citation type="submission" date="2023-07" db="EMBL/GenBank/DDBJ databases">
        <title>Functional and genomic diversity of the sorghum phyllosphere microbiome.</title>
        <authorList>
            <person name="Shade A."/>
        </authorList>
    </citation>
    <scope>NUCLEOTIDE SEQUENCE [LARGE SCALE GENOMIC DNA]</scope>
    <source>
        <strain evidence="1 2">SORGH_AS_0887</strain>
    </source>
</reference>
<keyword evidence="2" id="KW-1185">Reference proteome</keyword>
<organism evidence="1 2">
    <name type="scientific">Acinetobacter baylyi</name>
    <dbReference type="NCBI Taxonomy" id="202950"/>
    <lineage>
        <taxon>Bacteria</taxon>
        <taxon>Pseudomonadati</taxon>
        <taxon>Pseudomonadota</taxon>
        <taxon>Gammaproteobacteria</taxon>
        <taxon>Moraxellales</taxon>
        <taxon>Moraxellaceae</taxon>
        <taxon>Acinetobacter</taxon>
    </lineage>
</organism>
<gene>
    <name evidence="1" type="ORF">QE380_002691</name>
</gene>